<proteinExistence type="predicted"/>
<evidence type="ECO:0008006" key="4">
    <source>
        <dbReference type="Google" id="ProtNLM"/>
    </source>
</evidence>
<gene>
    <name evidence="2" type="ORF">AUR64_10985</name>
</gene>
<feature type="transmembrane region" description="Helical" evidence="1">
    <location>
        <begin position="215"/>
        <end position="234"/>
    </location>
</feature>
<keyword evidence="1" id="KW-0812">Transmembrane</keyword>
<dbReference type="STRING" id="1514971.AUR64_10985"/>
<keyword evidence="1" id="KW-1133">Transmembrane helix</keyword>
<dbReference type="OrthoDB" id="307643at2157"/>
<organism evidence="2 3">
    <name type="scientific">Haloprofundus marisrubri</name>
    <dbReference type="NCBI Taxonomy" id="1514971"/>
    <lineage>
        <taxon>Archaea</taxon>
        <taxon>Methanobacteriati</taxon>
        <taxon>Methanobacteriota</taxon>
        <taxon>Stenosarchaea group</taxon>
        <taxon>Halobacteria</taxon>
        <taxon>Halobacteriales</taxon>
        <taxon>Haloferacaceae</taxon>
        <taxon>Haloprofundus</taxon>
    </lineage>
</organism>
<keyword evidence="3" id="KW-1185">Reference proteome</keyword>
<feature type="transmembrane region" description="Helical" evidence="1">
    <location>
        <begin position="67"/>
        <end position="88"/>
    </location>
</feature>
<reference evidence="2 3" key="1">
    <citation type="submission" date="2015-12" db="EMBL/GenBank/DDBJ databases">
        <title>Haloprofundus marisrubri gen. nov., sp. nov., an extremely halophilic archaeon isolated from the Discovery deep brine-seawater interface in the Red Sea.</title>
        <authorList>
            <person name="Zhang G."/>
            <person name="Stingl U."/>
            <person name="Rashid M."/>
        </authorList>
    </citation>
    <scope>NUCLEOTIDE SEQUENCE [LARGE SCALE GENOMIC DNA]</scope>
    <source>
        <strain evidence="2 3">SB9</strain>
    </source>
</reference>
<feature type="transmembrane region" description="Helical" evidence="1">
    <location>
        <begin position="323"/>
        <end position="344"/>
    </location>
</feature>
<dbReference type="AlphaFoldDB" id="A0A0W1R9V4"/>
<dbReference type="Proteomes" id="UP000054387">
    <property type="component" value="Unassembled WGS sequence"/>
</dbReference>
<accession>A0A0W1R9V4</accession>
<sequence>MVSRPRSFRHPGRDERSTAHRFAVSLSAFVVAVAVSLSAFVAAAGVATAHAGAVRSAAPGTIEVPTWLFLLTGGGAVGASFLLASFVTDRRFIRSIHDWGGTLPSPGRLLRFVGRFVGVAILLVTVYVGFVGPDTQLRNLAILVVWVGWWGGYVASVYLIGNTWPTLNPFRTLAELLPSLDREYPERYGAWPAVVGLLALIFVEVVAPIGDEPQTLAAVIVAYMGVSFLGSVVFGSDRWFDTVDPISRTFEFYGHAAPIARTDDGLQFRLPGAGLSEAGLVVGRDQVAFVVAVLYVTTYDGFVGTNLWAGFVIELVGFGMPPLLGYLLVYLVGFLLFLRVYWWSARLARRYGDTYYSVEYLAERFAPSLLAIAAGYHLAHNLGVMLSLSPTLLDVGGSTLVDLASGATISPPQNPLTLASLPSWFSGLELFFVLLGHLVAVWVAHAVAYDLFPDRLQAVHSQYGVTAVMVLYTMVSLWIVSEPPATPPYL</sequence>
<evidence type="ECO:0000313" key="2">
    <source>
        <dbReference type="EMBL" id="KTG10113.1"/>
    </source>
</evidence>
<feature type="transmembrane region" description="Helical" evidence="1">
    <location>
        <begin position="188"/>
        <end position="209"/>
    </location>
</feature>
<protein>
    <recommendedName>
        <fullName evidence="4">Fenitrothion hydrolase</fullName>
    </recommendedName>
</protein>
<comment type="caution">
    <text evidence="2">The sequence shown here is derived from an EMBL/GenBank/DDBJ whole genome shotgun (WGS) entry which is preliminary data.</text>
</comment>
<feature type="transmembrane region" description="Helical" evidence="1">
    <location>
        <begin position="365"/>
        <end position="388"/>
    </location>
</feature>
<evidence type="ECO:0000313" key="3">
    <source>
        <dbReference type="Proteomes" id="UP000054387"/>
    </source>
</evidence>
<name>A0A0W1R9V4_9EURY</name>
<feature type="transmembrane region" description="Helical" evidence="1">
    <location>
        <begin position="430"/>
        <end position="451"/>
    </location>
</feature>
<evidence type="ECO:0000256" key="1">
    <source>
        <dbReference type="SAM" id="Phobius"/>
    </source>
</evidence>
<dbReference type="RefSeq" id="WP_058581468.1">
    <property type="nucleotide sequence ID" value="NZ_LOPU01000018.1"/>
</dbReference>
<dbReference type="EMBL" id="LOPU01000018">
    <property type="protein sequence ID" value="KTG10113.1"/>
    <property type="molecule type" value="Genomic_DNA"/>
</dbReference>
<feature type="transmembrane region" description="Helical" evidence="1">
    <location>
        <begin position="140"/>
        <end position="161"/>
    </location>
</feature>
<feature type="transmembrane region" description="Helical" evidence="1">
    <location>
        <begin position="287"/>
        <end position="311"/>
    </location>
</feature>
<feature type="transmembrane region" description="Helical" evidence="1">
    <location>
        <begin position="463"/>
        <end position="481"/>
    </location>
</feature>
<keyword evidence="1" id="KW-0472">Membrane</keyword>
<feature type="transmembrane region" description="Helical" evidence="1">
    <location>
        <begin position="109"/>
        <end position="128"/>
    </location>
</feature>